<feature type="site" description="Discriminates between blocked and unblocked aminoacyl-tRNA" evidence="7">
    <location>
        <position position="18"/>
    </location>
</feature>
<feature type="region of interest" description="Disordered" evidence="10">
    <location>
        <begin position="192"/>
        <end position="211"/>
    </location>
</feature>
<comment type="caution">
    <text evidence="7">Lacks conserved residue(s) required for the propagation of feature annotation.</text>
</comment>
<dbReference type="GO" id="GO:0005737">
    <property type="term" value="C:cytoplasm"/>
    <property type="evidence" value="ECO:0007669"/>
    <property type="project" value="UniProtKB-SubCell"/>
</dbReference>
<dbReference type="AlphaFoldDB" id="A0A7Y2E7P7"/>
<comment type="function">
    <text evidence="7">Hydrolyzes ribosome-free peptidyl-tRNAs (with 1 or more amino acids incorporated), which drop off the ribosome during protein synthesis, or as a result of ribosome stalling.</text>
</comment>
<feature type="binding site" evidence="7">
    <location>
        <position position="73"/>
    </location>
    <ligand>
        <name>tRNA</name>
        <dbReference type="ChEBI" id="CHEBI:17843"/>
    </ligand>
</feature>
<keyword evidence="3 7" id="KW-0378">Hydrolase</keyword>
<evidence type="ECO:0000256" key="4">
    <source>
        <dbReference type="ARBA" id="ARBA00022884"/>
    </source>
</evidence>
<dbReference type="Pfam" id="PF01195">
    <property type="entry name" value="Pept_tRNA_hydro"/>
    <property type="match status" value="1"/>
</dbReference>
<keyword evidence="4 7" id="KW-0694">RNA-binding</keyword>
<dbReference type="GO" id="GO:0072344">
    <property type="term" value="P:rescue of stalled ribosome"/>
    <property type="evidence" value="ECO:0007669"/>
    <property type="project" value="UniProtKB-UniRule"/>
</dbReference>
<reference evidence="11 12" key="1">
    <citation type="submission" date="2020-03" db="EMBL/GenBank/DDBJ databases">
        <title>Metabolic flexibility allows generalist bacteria to become dominant in a frequently disturbed ecosystem.</title>
        <authorList>
            <person name="Chen Y.-J."/>
            <person name="Leung P.M."/>
            <person name="Bay S.K."/>
            <person name="Hugenholtz P."/>
            <person name="Kessler A.J."/>
            <person name="Shelley G."/>
            <person name="Waite D.W."/>
            <person name="Cook P.L."/>
            <person name="Greening C."/>
        </authorList>
    </citation>
    <scope>NUCLEOTIDE SEQUENCE [LARGE SCALE GENOMIC DNA]</scope>
    <source>
        <strain evidence="11">SS_bin_28</strain>
    </source>
</reference>
<evidence type="ECO:0000313" key="12">
    <source>
        <dbReference type="Proteomes" id="UP000547674"/>
    </source>
</evidence>
<comment type="similarity">
    <text evidence="5 7 9">Belongs to the PTH family.</text>
</comment>
<evidence type="ECO:0000256" key="7">
    <source>
        <dbReference type="HAMAP-Rule" id="MF_00083"/>
    </source>
</evidence>
<feature type="site" description="Stabilizes the basic form of H active site to accept a proton" evidence="7">
    <location>
        <position position="100"/>
    </location>
</feature>
<dbReference type="InterPro" id="IPR001328">
    <property type="entry name" value="Pept_tRNA_hydro"/>
</dbReference>
<dbReference type="HAMAP" id="MF_00083">
    <property type="entry name" value="Pept_tRNA_hydro_bact"/>
    <property type="match status" value="1"/>
</dbReference>
<dbReference type="CDD" id="cd00462">
    <property type="entry name" value="PTH"/>
    <property type="match status" value="1"/>
</dbReference>
<feature type="binding site" evidence="7">
    <location>
        <position position="75"/>
    </location>
    <ligand>
        <name>tRNA</name>
        <dbReference type="ChEBI" id="CHEBI:17843"/>
    </ligand>
</feature>
<comment type="function">
    <text evidence="7">Catalyzes the release of premature peptidyl moieties from peptidyl-tRNA molecules trapped in stalled 50S ribosomal subunits, and thus maintains levels of free tRNAs and 50S ribosomes.</text>
</comment>
<evidence type="ECO:0000256" key="9">
    <source>
        <dbReference type="RuleBase" id="RU004320"/>
    </source>
</evidence>
<protein>
    <recommendedName>
        <fullName evidence="6 7">Peptidyl-tRNA hydrolase</fullName>
        <shortName evidence="7">Pth</shortName>
        <ecNumber evidence="1 7">3.1.1.29</ecNumber>
    </recommendedName>
</protein>
<dbReference type="GO" id="GO:0006515">
    <property type="term" value="P:protein quality control for misfolded or incompletely synthesized proteins"/>
    <property type="evidence" value="ECO:0007669"/>
    <property type="project" value="UniProtKB-UniRule"/>
</dbReference>
<name>A0A7Y2E7P7_UNCEI</name>
<evidence type="ECO:0000256" key="6">
    <source>
        <dbReference type="ARBA" id="ARBA00050038"/>
    </source>
</evidence>
<keyword evidence="7" id="KW-0963">Cytoplasm</keyword>
<dbReference type="PANTHER" id="PTHR17224:SF1">
    <property type="entry name" value="PEPTIDYL-TRNA HYDROLASE"/>
    <property type="match status" value="1"/>
</dbReference>
<dbReference type="Gene3D" id="3.40.50.1470">
    <property type="entry name" value="Peptidyl-tRNA hydrolase"/>
    <property type="match status" value="1"/>
</dbReference>
<evidence type="ECO:0000256" key="5">
    <source>
        <dbReference type="ARBA" id="ARBA00038063"/>
    </source>
</evidence>
<comment type="catalytic activity">
    <reaction evidence="7 8">
        <text>an N-acyl-L-alpha-aminoacyl-tRNA + H2O = an N-acyl-L-amino acid + a tRNA + H(+)</text>
        <dbReference type="Rhea" id="RHEA:54448"/>
        <dbReference type="Rhea" id="RHEA-COMP:10123"/>
        <dbReference type="Rhea" id="RHEA-COMP:13883"/>
        <dbReference type="ChEBI" id="CHEBI:15377"/>
        <dbReference type="ChEBI" id="CHEBI:15378"/>
        <dbReference type="ChEBI" id="CHEBI:59874"/>
        <dbReference type="ChEBI" id="CHEBI:78442"/>
        <dbReference type="ChEBI" id="CHEBI:138191"/>
        <dbReference type="EC" id="3.1.1.29"/>
    </reaction>
</comment>
<comment type="caution">
    <text evidence="11">The sequence shown here is derived from an EMBL/GenBank/DDBJ whole genome shotgun (WGS) entry which is preliminary data.</text>
</comment>
<dbReference type="GO" id="GO:0000049">
    <property type="term" value="F:tRNA binding"/>
    <property type="evidence" value="ECO:0007669"/>
    <property type="project" value="UniProtKB-UniRule"/>
</dbReference>
<feature type="active site" description="Proton acceptor" evidence="7">
    <location>
        <position position="28"/>
    </location>
</feature>
<dbReference type="Proteomes" id="UP000547674">
    <property type="component" value="Unassembled WGS sequence"/>
</dbReference>
<dbReference type="NCBIfam" id="TIGR00447">
    <property type="entry name" value="pth"/>
    <property type="match status" value="1"/>
</dbReference>
<comment type="subunit">
    <text evidence="7">Monomer.</text>
</comment>
<dbReference type="PANTHER" id="PTHR17224">
    <property type="entry name" value="PEPTIDYL-TRNA HYDROLASE"/>
    <property type="match status" value="1"/>
</dbReference>
<proteinExistence type="inferred from homology"/>
<keyword evidence="2 7" id="KW-0820">tRNA-binding</keyword>
<dbReference type="GO" id="GO:0004045">
    <property type="term" value="F:peptidyl-tRNA hydrolase activity"/>
    <property type="evidence" value="ECO:0007669"/>
    <property type="project" value="UniProtKB-UniRule"/>
</dbReference>
<evidence type="ECO:0000256" key="10">
    <source>
        <dbReference type="SAM" id="MobiDB-lite"/>
    </source>
</evidence>
<feature type="compositionally biased region" description="Polar residues" evidence="10">
    <location>
        <begin position="192"/>
        <end position="202"/>
    </location>
</feature>
<evidence type="ECO:0000256" key="8">
    <source>
        <dbReference type="RuleBase" id="RU000673"/>
    </source>
</evidence>
<feature type="binding site" evidence="7">
    <location>
        <position position="23"/>
    </location>
    <ligand>
        <name>tRNA</name>
        <dbReference type="ChEBI" id="CHEBI:17843"/>
    </ligand>
</feature>
<dbReference type="PROSITE" id="PS01195">
    <property type="entry name" value="PEPT_TRNA_HYDROL_1"/>
    <property type="match status" value="1"/>
</dbReference>
<sequence>MVSDEFVSRPFLLVGLGNPGPQYEKTRHNVGFRMLDQLADAFAAGPEEDGPGYRLSRARFEETDLVLVRPLTYMNRSGEALDRIPESALAGPERHLIMIDDISLPFGAIRFRARGSSGGQKGLASVLQHLGTAEVPRLRLGVGDRDRETDLRDYVLEGFSVQEEKLIEPWLNKAVEGVKTMLSHSIQKAMSLYNSTPTNQNPEELGKEEKS</sequence>
<accession>A0A7Y2E7P7</accession>
<evidence type="ECO:0000256" key="3">
    <source>
        <dbReference type="ARBA" id="ARBA00022801"/>
    </source>
</evidence>
<dbReference type="InterPro" id="IPR018171">
    <property type="entry name" value="Pept_tRNA_hydro_CS"/>
</dbReference>
<evidence type="ECO:0000256" key="2">
    <source>
        <dbReference type="ARBA" id="ARBA00022555"/>
    </source>
</evidence>
<dbReference type="EC" id="3.1.1.29" evidence="1 7"/>
<comment type="subcellular location">
    <subcellularLocation>
        <location evidence="7">Cytoplasm</location>
    </subcellularLocation>
</comment>
<dbReference type="InterPro" id="IPR036416">
    <property type="entry name" value="Pept_tRNA_hydro_sf"/>
</dbReference>
<evidence type="ECO:0000313" key="11">
    <source>
        <dbReference type="EMBL" id="NNF05882.1"/>
    </source>
</evidence>
<organism evidence="11 12">
    <name type="scientific">Eiseniibacteriota bacterium</name>
    <dbReference type="NCBI Taxonomy" id="2212470"/>
    <lineage>
        <taxon>Bacteria</taxon>
        <taxon>Candidatus Eiseniibacteriota</taxon>
    </lineage>
</organism>
<dbReference type="SUPFAM" id="SSF53178">
    <property type="entry name" value="Peptidyl-tRNA hydrolase-like"/>
    <property type="match status" value="1"/>
</dbReference>
<evidence type="ECO:0000256" key="1">
    <source>
        <dbReference type="ARBA" id="ARBA00013260"/>
    </source>
</evidence>
<dbReference type="EMBL" id="JABDJR010000147">
    <property type="protein sequence ID" value="NNF05882.1"/>
    <property type="molecule type" value="Genomic_DNA"/>
</dbReference>
<gene>
    <name evidence="7" type="primary">pth</name>
    <name evidence="11" type="ORF">HKN21_03915</name>
</gene>